<feature type="coiled-coil region" evidence="1">
    <location>
        <begin position="470"/>
        <end position="521"/>
    </location>
</feature>
<dbReference type="InterPro" id="IPR011009">
    <property type="entry name" value="Kinase-like_dom_sf"/>
</dbReference>
<name>A0A2P6MNY0_9EUKA</name>
<dbReference type="Proteomes" id="UP000241769">
    <property type="component" value="Unassembled WGS sequence"/>
</dbReference>
<dbReference type="SUPFAM" id="SSF56112">
    <property type="entry name" value="Protein kinase-like (PK-like)"/>
    <property type="match status" value="1"/>
</dbReference>
<dbReference type="EMBL" id="MDYQ01000610">
    <property type="protein sequence ID" value="PRP73428.1"/>
    <property type="molecule type" value="Genomic_DNA"/>
</dbReference>
<dbReference type="SMART" id="SM00220">
    <property type="entry name" value="S_TKc"/>
    <property type="match status" value="1"/>
</dbReference>
<feature type="non-terminal residue" evidence="3">
    <location>
        <position position="1"/>
    </location>
</feature>
<feature type="non-terminal residue" evidence="3">
    <location>
        <position position="609"/>
    </location>
</feature>
<dbReference type="GO" id="GO:0004672">
    <property type="term" value="F:protein kinase activity"/>
    <property type="evidence" value="ECO:0007669"/>
    <property type="project" value="InterPro"/>
</dbReference>
<dbReference type="InParanoid" id="A0A2P6MNY0"/>
<dbReference type="STRING" id="1890364.A0A2P6MNY0"/>
<dbReference type="InterPro" id="IPR000719">
    <property type="entry name" value="Prot_kinase_dom"/>
</dbReference>
<dbReference type="GO" id="GO:0005524">
    <property type="term" value="F:ATP binding"/>
    <property type="evidence" value="ECO:0007669"/>
    <property type="project" value="InterPro"/>
</dbReference>
<accession>A0A2P6MNY0</accession>
<organism evidence="3 4">
    <name type="scientific">Planoprotostelium fungivorum</name>
    <dbReference type="NCBI Taxonomy" id="1890364"/>
    <lineage>
        <taxon>Eukaryota</taxon>
        <taxon>Amoebozoa</taxon>
        <taxon>Evosea</taxon>
        <taxon>Variosea</taxon>
        <taxon>Cavosteliida</taxon>
        <taxon>Cavosteliaceae</taxon>
        <taxon>Planoprotostelium</taxon>
    </lineage>
</organism>
<dbReference type="InterPro" id="IPR008266">
    <property type="entry name" value="Tyr_kinase_AS"/>
</dbReference>
<sequence>EVKTTSGGAAFLQNCGYYYQFYIESTTKKSYGRSACPCLLISFTQQEMVIFGAVFTDDGPIIDPYYSINLLYVPNDDTRHKRVAQTICVLREAIYSLNRLYRDETECRPIDGFPFLCVVELDGQETPLTYQHRIGKSLVFRAKLGITEEDVVVKVTCAYNTEAHMSCTPFSPQIRAVIKQLFGWTYVIMDYVAGVTPTEVPEEKRAVVKESVNKAINRMHEKGFVHGDLRPCNILVRQQDCFVYIIDFDYSGKEGEAKYPYFLNTKDIRWPDGVASGKVITQQHDKDMISKIFSEYLAVSSSLLKRNKHQRNRNTSLKYPISEHALYRQEGKHCTLKDSSCCLTEAEANEGLQTSGNLYTPPACLLNHKVVQQAILCALYFYRDYYRVCLGCTKGRFLANLLQSSWKVPKSSKVSLLLSRTLVVLEKCPQASTKHCNCLKLRIQNTKIRGKKCELNEESDNLKGLFEKELASYNNKKQCMKMNNKRYEERLQDLIEEKEKEHKLEEMQNELENKIEFIRKQMIVIRAFNERFGQLDPIGHGSCDVLVYLFASNNGRKDEAIRGMLGQSSRCMTVSGGCFKMGSNRERVLDGDTMDLPMISQLGLRGHSR</sequence>
<comment type="caution">
    <text evidence="3">The sequence shown here is derived from an EMBL/GenBank/DDBJ whole genome shotgun (WGS) entry which is preliminary data.</text>
</comment>
<feature type="domain" description="Protein kinase" evidence="2">
    <location>
        <begin position="128"/>
        <end position="327"/>
    </location>
</feature>
<dbReference type="OrthoDB" id="4062651at2759"/>
<keyword evidence="4" id="KW-1185">Reference proteome</keyword>
<dbReference type="AlphaFoldDB" id="A0A2P6MNY0"/>
<gene>
    <name evidence="3" type="ORF">PROFUN_16701</name>
</gene>
<proteinExistence type="predicted"/>
<evidence type="ECO:0000313" key="3">
    <source>
        <dbReference type="EMBL" id="PRP73428.1"/>
    </source>
</evidence>
<dbReference type="Pfam" id="PF06293">
    <property type="entry name" value="Kdo"/>
    <property type="match status" value="1"/>
</dbReference>
<reference evidence="3 4" key="1">
    <citation type="journal article" date="2018" name="Genome Biol. Evol.">
        <title>Multiple Roots of Fruiting Body Formation in Amoebozoa.</title>
        <authorList>
            <person name="Hillmann F."/>
            <person name="Forbes G."/>
            <person name="Novohradska S."/>
            <person name="Ferling I."/>
            <person name="Riege K."/>
            <person name="Groth M."/>
            <person name="Westermann M."/>
            <person name="Marz M."/>
            <person name="Spaller T."/>
            <person name="Winckler T."/>
            <person name="Schaap P."/>
            <person name="Glockner G."/>
        </authorList>
    </citation>
    <scope>NUCLEOTIDE SEQUENCE [LARGE SCALE GENOMIC DNA]</scope>
    <source>
        <strain evidence="3 4">Jena</strain>
    </source>
</reference>
<protein>
    <recommendedName>
        <fullName evidence="2">Protein kinase domain-containing protein</fullName>
    </recommendedName>
</protein>
<evidence type="ECO:0000313" key="4">
    <source>
        <dbReference type="Proteomes" id="UP000241769"/>
    </source>
</evidence>
<dbReference type="PROSITE" id="PS00109">
    <property type="entry name" value="PROTEIN_KINASE_TYR"/>
    <property type="match status" value="1"/>
</dbReference>
<evidence type="ECO:0000259" key="2">
    <source>
        <dbReference type="SMART" id="SM00220"/>
    </source>
</evidence>
<dbReference type="Gene3D" id="1.10.510.10">
    <property type="entry name" value="Transferase(Phosphotransferase) domain 1"/>
    <property type="match status" value="1"/>
</dbReference>
<keyword evidence="1" id="KW-0175">Coiled coil</keyword>
<evidence type="ECO:0000256" key="1">
    <source>
        <dbReference type="SAM" id="Coils"/>
    </source>
</evidence>